<keyword evidence="4" id="KW-1185">Reference proteome</keyword>
<keyword evidence="1" id="KW-1133">Transmembrane helix</keyword>
<evidence type="ECO:0000313" key="3">
    <source>
        <dbReference type="EMBL" id="MBI6178824.1"/>
    </source>
</evidence>
<dbReference type="InterPro" id="IPR013783">
    <property type="entry name" value="Ig-like_fold"/>
</dbReference>
<evidence type="ECO:0000256" key="1">
    <source>
        <dbReference type="SAM" id="Phobius"/>
    </source>
</evidence>
<dbReference type="InterPro" id="IPR008962">
    <property type="entry name" value="PapD-like_sf"/>
</dbReference>
<name>A0ABS0TKD4_SERPR</name>
<feature type="domain" description="Pili assembly chaperone N-terminal" evidence="2">
    <location>
        <begin position="42"/>
        <end position="166"/>
    </location>
</feature>
<gene>
    <name evidence="3" type="ORF">JEQ07_00155</name>
</gene>
<dbReference type="Pfam" id="PF00345">
    <property type="entry name" value="PapD_N"/>
    <property type="match status" value="1"/>
</dbReference>
<proteinExistence type="predicted"/>
<keyword evidence="1" id="KW-0472">Membrane</keyword>
<comment type="caution">
    <text evidence="3">The sequence shown here is derived from an EMBL/GenBank/DDBJ whole genome shotgun (WGS) entry which is preliminary data.</text>
</comment>
<dbReference type="Gene3D" id="2.60.40.10">
    <property type="entry name" value="Immunoglobulins"/>
    <property type="match status" value="1"/>
</dbReference>
<sequence>MATSVPPGRSTLKPPGAILTRGNSVRSWLLWLLCLPLSATAINVGTLTFAMDQDQSFTAKRVLNNNRSARIYQVTLRAIDRPGENEARSRPADGELLFAPRQLQLQAGQGEYYKFFYRGPQDDRERYYRVSFREIPTRLFDPAQRQTAGVNLEPIVVMDTILVVRPRQSHFAYRLDPQRGTLTNTGNTYFKFLLKPGCDSTDEEGITEYLRPGDTLTHAGIRLKGQKFIIYNDKFISVDKSCIN</sequence>
<dbReference type="InterPro" id="IPR016147">
    <property type="entry name" value="Pili_assmbl_chaperone_N"/>
</dbReference>
<dbReference type="Proteomes" id="UP000639004">
    <property type="component" value="Unassembled WGS sequence"/>
</dbReference>
<dbReference type="SUPFAM" id="SSF49354">
    <property type="entry name" value="PapD-like"/>
    <property type="match status" value="1"/>
</dbReference>
<accession>A0ABS0TKD4</accession>
<evidence type="ECO:0000259" key="2">
    <source>
        <dbReference type="Pfam" id="PF00345"/>
    </source>
</evidence>
<protein>
    <submittedName>
        <fullName evidence="3">Molecular chaperone</fullName>
    </submittedName>
</protein>
<dbReference type="EMBL" id="JAEHSL010000001">
    <property type="protein sequence ID" value="MBI6178824.1"/>
    <property type="molecule type" value="Genomic_DNA"/>
</dbReference>
<keyword evidence="1" id="KW-0812">Transmembrane</keyword>
<reference evidence="3 4" key="1">
    <citation type="submission" date="2020-12" db="EMBL/GenBank/DDBJ databases">
        <title>Enhanced detection system for hospital associated transmission using whole genome sequencing surveillance.</title>
        <authorList>
            <person name="Harrison L.H."/>
            <person name="Van Tyne D."/>
            <person name="Marsh J.W."/>
            <person name="Griffith M.P."/>
            <person name="Snyder D.J."/>
            <person name="Cooper V.S."/>
            <person name="Mustapha M."/>
        </authorList>
    </citation>
    <scope>NUCLEOTIDE SEQUENCE [LARGE SCALE GENOMIC DNA]</scope>
    <source>
        <strain evidence="3 4">SER00238</strain>
    </source>
</reference>
<evidence type="ECO:0000313" key="4">
    <source>
        <dbReference type="Proteomes" id="UP000639004"/>
    </source>
</evidence>
<organism evidence="3 4">
    <name type="scientific">Serratia proteamaculans</name>
    <dbReference type="NCBI Taxonomy" id="28151"/>
    <lineage>
        <taxon>Bacteria</taxon>
        <taxon>Pseudomonadati</taxon>
        <taxon>Pseudomonadota</taxon>
        <taxon>Gammaproteobacteria</taxon>
        <taxon>Enterobacterales</taxon>
        <taxon>Yersiniaceae</taxon>
        <taxon>Serratia</taxon>
    </lineage>
</organism>
<feature type="transmembrane region" description="Helical" evidence="1">
    <location>
        <begin position="28"/>
        <end position="51"/>
    </location>
</feature>